<evidence type="ECO:0000313" key="3">
    <source>
        <dbReference type="Proteomes" id="UP000460272"/>
    </source>
</evidence>
<proteinExistence type="predicted"/>
<accession>A0A6P2BWM4</accession>
<evidence type="ECO:0000313" key="2">
    <source>
        <dbReference type="EMBL" id="TVZ03348.1"/>
    </source>
</evidence>
<sequence length="270" mass="28978">MFGRRRSAGDRDRELDSQPADQATETDEAAGEEATARAGGPWDVAEPHPELPRVDLGSLQVPVVEGTDIQLVFAEQHGAWVTVRHQLSELQLQAFAAPKRSGLWEEVRTEIAAEITGAGGQSAEREGPFGTELLAFVPAEPGQPSSGLRPVRFTGVDGPRWFLRGLFAGAAADDPAAAAPLEAVLREVVVVRGEQPMPPRDLLELRLPAEAQAALEEQARAQQEEEENRFSQTPNPFDRGPEMTETRLVRGGPAHAPALGPMPAVDPNSG</sequence>
<dbReference type="Proteomes" id="UP000460272">
    <property type="component" value="Unassembled WGS sequence"/>
</dbReference>
<protein>
    <submittedName>
        <fullName evidence="2">DUF3710 domain-containing protein</fullName>
    </submittedName>
</protein>
<feature type="region of interest" description="Disordered" evidence="1">
    <location>
        <begin position="1"/>
        <end position="51"/>
    </location>
</feature>
<keyword evidence="3" id="KW-1185">Reference proteome</keyword>
<feature type="compositionally biased region" description="Basic and acidic residues" evidence="1">
    <location>
        <begin position="7"/>
        <end position="16"/>
    </location>
</feature>
<evidence type="ECO:0000256" key="1">
    <source>
        <dbReference type="SAM" id="MobiDB-lite"/>
    </source>
</evidence>
<feature type="region of interest" description="Disordered" evidence="1">
    <location>
        <begin position="215"/>
        <end position="270"/>
    </location>
</feature>
<feature type="compositionally biased region" description="Basic and acidic residues" evidence="1">
    <location>
        <begin position="239"/>
        <end position="248"/>
    </location>
</feature>
<dbReference type="OrthoDB" id="8480367at2"/>
<gene>
    <name evidence="2" type="ORF">EAS64_23365</name>
</gene>
<reference evidence="2 3" key="1">
    <citation type="submission" date="2018-11" db="EMBL/GenBank/DDBJ databases">
        <title>Trebonia kvetii gen.nov., sp.nov., a novel acidophilic actinobacterium, and proposal of the new actinobacterial family Treboniaceae fam. nov.</title>
        <authorList>
            <person name="Rapoport D."/>
            <person name="Sagova-Mareckova M."/>
            <person name="Sedlacek I."/>
            <person name="Provaznik J."/>
            <person name="Kralova S."/>
            <person name="Pavlinic D."/>
            <person name="Benes V."/>
            <person name="Kopecky J."/>
        </authorList>
    </citation>
    <scope>NUCLEOTIDE SEQUENCE [LARGE SCALE GENOMIC DNA]</scope>
    <source>
        <strain evidence="2 3">15Tr583</strain>
    </source>
</reference>
<dbReference type="AlphaFoldDB" id="A0A6P2BWM4"/>
<dbReference type="Pfam" id="PF12502">
    <property type="entry name" value="DUF3710"/>
    <property type="match status" value="1"/>
</dbReference>
<organism evidence="2 3">
    <name type="scientific">Trebonia kvetii</name>
    <dbReference type="NCBI Taxonomy" id="2480626"/>
    <lineage>
        <taxon>Bacteria</taxon>
        <taxon>Bacillati</taxon>
        <taxon>Actinomycetota</taxon>
        <taxon>Actinomycetes</taxon>
        <taxon>Streptosporangiales</taxon>
        <taxon>Treboniaceae</taxon>
        <taxon>Trebonia</taxon>
    </lineage>
</organism>
<name>A0A6P2BWM4_9ACTN</name>
<dbReference type="InterPro" id="IPR022183">
    <property type="entry name" value="DUF3710"/>
</dbReference>
<dbReference type="EMBL" id="RPFW01000004">
    <property type="protein sequence ID" value="TVZ03348.1"/>
    <property type="molecule type" value="Genomic_DNA"/>
</dbReference>
<comment type="caution">
    <text evidence="2">The sequence shown here is derived from an EMBL/GenBank/DDBJ whole genome shotgun (WGS) entry which is preliminary data.</text>
</comment>
<dbReference type="RefSeq" id="WP_145856025.1">
    <property type="nucleotide sequence ID" value="NZ_RPFW01000004.1"/>
</dbReference>